<keyword evidence="3" id="KW-1185">Reference proteome</keyword>
<dbReference type="GO" id="GO:0010124">
    <property type="term" value="P:phenylacetate catabolic process"/>
    <property type="evidence" value="ECO:0007669"/>
    <property type="project" value="InterPro"/>
</dbReference>
<dbReference type="InterPro" id="IPR007814">
    <property type="entry name" value="PaaA_PaaC"/>
</dbReference>
<dbReference type="Proteomes" id="UP000092565">
    <property type="component" value="Chromosome"/>
</dbReference>
<evidence type="ECO:0000313" key="4">
    <source>
        <dbReference type="Proteomes" id="UP001218364"/>
    </source>
</evidence>
<dbReference type="RefSeq" id="WP_065272550.1">
    <property type="nucleotide sequence ID" value="NZ_CP015124.1"/>
</dbReference>
<dbReference type="GO" id="GO:0005829">
    <property type="term" value="C:cytosol"/>
    <property type="evidence" value="ECO:0007669"/>
    <property type="project" value="TreeGrafter"/>
</dbReference>
<evidence type="ECO:0000313" key="3">
    <source>
        <dbReference type="Proteomes" id="UP000092565"/>
    </source>
</evidence>
<sequence length="253" mass="27450">MAEDMSLSSYLAQGGKLTNPSNVPPRYRAELLKLIATFVDSELAGAAGFADIINEGPGIKARIAAAKIVLEKSDNADKVLRIMGEFGADTEAYADHHPWTARLTRDADIGQSRSKHDMRLAVFNYPLEGWLDAVVMNLLMGRAVTVQLGELSQVSYQPLAEAFRSIAPIEQRHAELAEEGLTQLVENGETAQAQEAVDYWWPRVAASFGSQTSEKFDGLRAMGLRHGTNAELHDRWAADAGAILGKLGLTSGN</sequence>
<gene>
    <name evidence="1" type="ORF">JL2886_02893</name>
    <name evidence="2" type="ORF">PXK24_06035</name>
</gene>
<dbReference type="Proteomes" id="UP001218364">
    <property type="component" value="Unassembled WGS sequence"/>
</dbReference>
<evidence type="ECO:0000313" key="1">
    <source>
        <dbReference type="EMBL" id="ANP37779.1"/>
    </source>
</evidence>
<reference evidence="1 3" key="1">
    <citation type="submission" date="2016-04" db="EMBL/GenBank/DDBJ databases">
        <authorList>
            <person name="Evans L.H."/>
            <person name="Alamgir A."/>
            <person name="Owens N."/>
            <person name="Weber N.D."/>
            <person name="Virtaneva K."/>
            <person name="Barbian K."/>
            <person name="Babar A."/>
            <person name="Rosenke K."/>
        </authorList>
    </citation>
    <scope>NUCLEOTIDE SEQUENCE [LARGE SCALE GENOMIC DNA]</scope>
    <source>
        <strain evidence="1 3">JL2886</strain>
    </source>
</reference>
<dbReference type="PANTHER" id="PTHR30458:SF0">
    <property type="entry name" value="1,2-PHENYLACETYL-COA EPOXIDASE, SUBUNIT C"/>
    <property type="match status" value="1"/>
</dbReference>
<dbReference type="Pfam" id="PF05138">
    <property type="entry name" value="PaaA_PaaC"/>
    <property type="match status" value="1"/>
</dbReference>
<dbReference type="InterPro" id="IPR052703">
    <property type="entry name" value="Aromatic_CoA_ox/epox"/>
</dbReference>
<dbReference type="PATRIC" id="fig|60890.4.peg.2817"/>
<dbReference type="EMBL" id="CP015124">
    <property type="protein sequence ID" value="ANP37779.1"/>
    <property type="molecule type" value="Genomic_DNA"/>
</dbReference>
<dbReference type="Gene3D" id="1.20.1260.10">
    <property type="match status" value="1"/>
</dbReference>
<protein>
    <submittedName>
        <fullName evidence="2">Phenylacetate-CoA oxygenase subunit PaaI</fullName>
    </submittedName>
    <submittedName>
        <fullName evidence="1">Phenylacetic acid catabolic</fullName>
    </submittedName>
</protein>
<organism evidence="1 3">
    <name type="scientific">Phaeobacter gallaeciensis</name>
    <dbReference type="NCBI Taxonomy" id="60890"/>
    <lineage>
        <taxon>Bacteria</taxon>
        <taxon>Pseudomonadati</taxon>
        <taxon>Pseudomonadota</taxon>
        <taxon>Alphaproteobacteria</taxon>
        <taxon>Rhodobacterales</taxon>
        <taxon>Roseobacteraceae</taxon>
        <taxon>Phaeobacter</taxon>
    </lineage>
</organism>
<dbReference type="PANTHER" id="PTHR30458">
    <property type="entry name" value="PHENYLACETIC ACID DEGRADATION PROTEIN PAA"/>
    <property type="match status" value="1"/>
</dbReference>
<reference evidence="2 4" key="2">
    <citation type="submission" date="2023-02" db="EMBL/GenBank/DDBJ databases">
        <title>Population genomics of bacteria associated with diatom.</title>
        <authorList>
            <person name="Xie J."/>
            <person name="Wang H."/>
        </authorList>
    </citation>
    <scope>NUCLEOTIDE SEQUENCE [LARGE SCALE GENOMIC DNA]</scope>
    <source>
        <strain evidence="2 4">PT47_8</strain>
    </source>
</reference>
<accession>A0A1B0ZUI9</accession>
<dbReference type="InterPro" id="IPR012347">
    <property type="entry name" value="Ferritin-like"/>
</dbReference>
<dbReference type="SUPFAM" id="SSF47240">
    <property type="entry name" value="Ferritin-like"/>
    <property type="match status" value="1"/>
</dbReference>
<dbReference type="OrthoDB" id="5289846at2"/>
<dbReference type="InterPro" id="IPR009078">
    <property type="entry name" value="Ferritin-like_SF"/>
</dbReference>
<evidence type="ECO:0000313" key="2">
    <source>
        <dbReference type="EMBL" id="MDE4165243.1"/>
    </source>
</evidence>
<dbReference type="EMBL" id="JARCJK010000002">
    <property type="protein sequence ID" value="MDE4165243.1"/>
    <property type="molecule type" value="Genomic_DNA"/>
</dbReference>
<proteinExistence type="predicted"/>
<dbReference type="AlphaFoldDB" id="A0A1B0ZUI9"/>
<name>A0A1B0ZUI9_9RHOB</name>